<organism evidence="1 2">
    <name type="scientific">Mycobacteroides abscessus</name>
    <dbReference type="NCBI Taxonomy" id="36809"/>
    <lineage>
        <taxon>Bacteria</taxon>
        <taxon>Bacillati</taxon>
        <taxon>Actinomycetota</taxon>
        <taxon>Actinomycetes</taxon>
        <taxon>Mycobacteriales</taxon>
        <taxon>Mycobacteriaceae</taxon>
        <taxon>Mycobacteroides</taxon>
    </lineage>
</organism>
<dbReference type="GO" id="GO:0005506">
    <property type="term" value="F:iron ion binding"/>
    <property type="evidence" value="ECO:0007669"/>
    <property type="project" value="InterPro"/>
</dbReference>
<sequence>MTRTATRKGMTLRDALAEFIKHPTPWMLLAWSSALIIGRITLGSWSIADAIVPIALVAISPIAEWLIHVGILHWRPRSLGPVTLDSRLARDHRLHHQDPRDVPLVFIPWPSLIVVIVGVTAIGLLTFPRNGLGLTFALTIALFLMFYEWTHYLIHTDYKPRRAIYRAVWRNHRYHHFKNENYWFTVTSSGTADRLLGTYPDPQQVKSSPTVRNLHAPSITG</sequence>
<dbReference type="RefSeq" id="WP_016892370.1">
    <property type="nucleotide sequence ID" value="NZ_CP014961.1"/>
</dbReference>
<name>A0A0U0ZHU2_9MYCO</name>
<dbReference type="GO" id="GO:0008610">
    <property type="term" value="P:lipid biosynthetic process"/>
    <property type="evidence" value="ECO:0007669"/>
    <property type="project" value="InterPro"/>
</dbReference>
<reference evidence="1 2" key="1">
    <citation type="submission" date="2015-03" db="EMBL/GenBank/DDBJ databases">
        <authorList>
            <person name="Murphy D."/>
        </authorList>
    </citation>
    <scope>NUCLEOTIDE SEQUENCE [LARGE SCALE GENOMIC DNA]</scope>
    <source>
        <strain evidence="1 2">PAP088</strain>
    </source>
</reference>
<gene>
    <name evidence="1" type="ORF">ERS075579_00334</name>
</gene>
<evidence type="ECO:0000313" key="2">
    <source>
        <dbReference type="Proteomes" id="UP000045782"/>
    </source>
</evidence>
<protein>
    <submittedName>
        <fullName evidence="1">Probable fatty acid hydroxylase</fullName>
    </submittedName>
</protein>
<dbReference type="AlphaFoldDB" id="A0A0U0ZHU2"/>
<dbReference type="GO" id="GO:0016491">
    <property type="term" value="F:oxidoreductase activity"/>
    <property type="evidence" value="ECO:0007669"/>
    <property type="project" value="InterPro"/>
</dbReference>
<dbReference type="EMBL" id="CSWP01000001">
    <property type="protein sequence ID" value="CPV32380.1"/>
    <property type="molecule type" value="Genomic_DNA"/>
</dbReference>
<dbReference type="InterPro" id="IPR006694">
    <property type="entry name" value="Fatty_acid_hydroxylase"/>
</dbReference>
<accession>A0A0U0ZHU2</accession>
<evidence type="ECO:0000313" key="1">
    <source>
        <dbReference type="EMBL" id="CPV32380.1"/>
    </source>
</evidence>
<dbReference type="Pfam" id="PF04116">
    <property type="entry name" value="FA_hydroxylase"/>
    <property type="match status" value="1"/>
</dbReference>
<proteinExistence type="predicted"/>
<dbReference type="Proteomes" id="UP000045782">
    <property type="component" value="Unassembled WGS sequence"/>
</dbReference>